<reference evidence="1 2" key="1">
    <citation type="journal article" date="2014" name="Int. J. Syst. Evol. Microbiol.">
        <title>Complete genome sequence of Corynebacterium casei LMG S-19264T (=DSM 44701T), isolated from a smear-ripened cheese.</title>
        <authorList>
            <consortium name="US DOE Joint Genome Institute (JGI-PGF)"/>
            <person name="Walter F."/>
            <person name="Albersmeier A."/>
            <person name="Kalinowski J."/>
            <person name="Ruckert C."/>
        </authorList>
    </citation>
    <scope>NUCLEOTIDE SEQUENCE [LARGE SCALE GENOMIC DNA]</scope>
    <source>
        <strain evidence="1 2">CGMCC 4.7215</strain>
    </source>
</reference>
<comment type="caution">
    <text evidence="1">The sequence shown here is derived from an EMBL/GenBank/DDBJ whole genome shotgun (WGS) entry which is preliminary data.</text>
</comment>
<dbReference type="RefSeq" id="WP_267638658.1">
    <property type="nucleotide sequence ID" value="NZ_JAODIY010000018.1"/>
</dbReference>
<organism evidence="1 2">
    <name type="scientific">Halovenus rubra</name>
    <dbReference type="NCBI Taxonomy" id="869890"/>
    <lineage>
        <taxon>Archaea</taxon>
        <taxon>Methanobacteriati</taxon>
        <taxon>Methanobacteriota</taxon>
        <taxon>Stenosarchaea group</taxon>
        <taxon>Halobacteria</taxon>
        <taxon>Halobacteriales</taxon>
        <taxon>Haloarculaceae</taxon>
        <taxon>Halovenus</taxon>
    </lineage>
</organism>
<protein>
    <submittedName>
        <fullName evidence="1">Uncharacterized protein</fullName>
    </submittedName>
</protein>
<evidence type="ECO:0000313" key="1">
    <source>
        <dbReference type="EMBL" id="MFC7125840.1"/>
    </source>
</evidence>
<gene>
    <name evidence="1" type="ORF">ACFQJ7_07275</name>
</gene>
<evidence type="ECO:0000313" key="2">
    <source>
        <dbReference type="Proteomes" id="UP001596414"/>
    </source>
</evidence>
<sequence length="416" mass="47692">MSSSQTTSSLTTLSYQPSDWVNLEVPGEIIDNNWTDEDIRGDARHRAASPSISKDALRIAWKQVEGESDRDQVKQSKEETFDLIDSMDSGGLKCMYAAYRFTRGVKEEYIDYYYNEIAGDVDSGYKDLYDSLDKQNRRVSKCMFIYLYDKESLKSIFTLDHIDRPKPREIGQADNPPSNPIDDLTVGDVEDVLETSSRDAQEWHSFQYGGSHFLTIKRHYRDAVDTQTTTNEEVEQAEYVVSKFVDDKVEIHTEKKSTAGTVRTSLAGAYHDTDVEFERAEERKPHDHFDGISPIDLIENVENVGKYVVTGILTGDSKLTNNPTVKLRTNGERVLPAIQDLQTTSDQFFTEMRRVKHIAIEKDDTTYTIFPRQDEGNDYEWYVRYQAAGISDTEREEFEHDMEEALDITPCFVSSE</sequence>
<name>A0ABD5X3Z6_9EURY</name>
<dbReference type="AlphaFoldDB" id="A0ABD5X3Z6"/>
<accession>A0ABD5X3Z6</accession>
<dbReference type="EMBL" id="JBHSZQ010000009">
    <property type="protein sequence ID" value="MFC7125840.1"/>
    <property type="molecule type" value="Genomic_DNA"/>
</dbReference>
<proteinExistence type="predicted"/>
<dbReference type="Proteomes" id="UP001596414">
    <property type="component" value="Unassembled WGS sequence"/>
</dbReference>